<dbReference type="InterPro" id="IPR035906">
    <property type="entry name" value="MetI-like_sf"/>
</dbReference>
<dbReference type="GO" id="GO:0005886">
    <property type="term" value="C:plasma membrane"/>
    <property type="evidence" value="ECO:0007669"/>
    <property type="project" value="UniProtKB-SubCell"/>
</dbReference>
<evidence type="ECO:0000259" key="8">
    <source>
        <dbReference type="PROSITE" id="PS50928"/>
    </source>
</evidence>
<dbReference type="PANTHER" id="PTHR32243">
    <property type="entry name" value="MALTOSE TRANSPORT SYSTEM PERMEASE-RELATED"/>
    <property type="match status" value="1"/>
</dbReference>
<sequence>MNGEHLRRWALAFFVLATVTFTVGPFVWQVLTSFTPESELARTGLPSHVTLENYAGAFHGRPFARVVGNSVLVASVTTVLCLVIAAPAAFAIAKLRFGGRNLVLGGALAVSMFPPIATVSPLYLVFGKLGLLDHLMSLVIPYTTFALPLTLWILTGFFADLPDELYLAARVDGCTPFQAFRKVLLPLVMPGVATSAILVFIFAYNEFLYALTFISSPEKRTIPVAISLFAGEHVDPWGEIAAASVIATLPLIVVTLLFQRKLVAALTAGAVKG</sequence>
<keyword evidence="2 7" id="KW-0813">Transport</keyword>
<dbReference type="KEGG" id="llu:AKJ09_05272"/>
<dbReference type="Pfam" id="PF00528">
    <property type="entry name" value="BPD_transp_1"/>
    <property type="match status" value="1"/>
</dbReference>
<comment type="similarity">
    <text evidence="7">Belongs to the binding-protein-dependent transport system permease family.</text>
</comment>
<evidence type="ECO:0000256" key="7">
    <source>
        <dbReference type="RuleBase" id="RU363032"/>
    </source>
</evidence>
<feature type="transmembrane region" description="Helical" evidence="7">
    <location>
        <begin position="138"/>
        <end position="162"/>
    </location>
</feature>
<evidence type="ECO:0000256" key="6">
    <source>
        <dbReference type="ARBA" id="ARBA00023136"/>
    </source>
</evidence>
<dbReference type="GO" id="GO:0055085">
    <property type="term" value="P:transmembrane transport"/>
    <property type="evidence" value="ECO:0007669"/>
    <property type="project" value="InterPro"/>
</dbReference>
<evidence type="ECO:0000256" key="4">
    <source>
        <dbReference type="ARBA" id="ARBA00022692"/>
    </source>
</evidence>
<feature type="transmembrane region" description="Helical" evidence="7">
    <location>
        <begin position="9"/>
        <end position="28"/>
    </location>
</feature>
<proteinExistence type="inferred from homology"/>
<dbReference type="AlphaFoldDB" id="A0A0K1PYK0"/>
<feature type="domain" description="ABC transmembrane type-1" evidence="8">
    <location>
        <begin position="67"/>
        <end position="258"/>
    </location>
</feature>
<protein>
    <submittedName>
        <fullName evidence="9">Maltose/maltodextrin ABC transporter, permease protein MalG</fullName>
    </submittedName>
</protein>
<evidence type="ECO:0000256" key="1">
    <source>
        <dbReference type="ARBA" id="ARBA00004651"/>
    </source>
</evidence>
<gene>
    <name evidence="9" type="ORF">AKJ09_05272</name>
</gene>
<dbReference type="PANTHER" id="PTHR32243:SF18">
    <property type="entry name" value="INNER MEMBRANE ABC TRANSPORTER PERMEASE PROTEIN YCJP"/>
    <property type="match status" value="1"/>
</dbReference>
<feature type="transmembrane region" description="Helical" evidence="7">
    <location>
        <begin position="240"/>
        <end position="258"/>
    </location>
</feature>
<keyword evidence="10" id="KW-1185">Reference proteome</keyword>
<dbReference type="STRING" id="1391654.AKJ09_05272"/>
<evidence type="ECO:0000313" key="10">
    <source>
        <dbReference type="Proteomes" id="UP000064967"/>
    </source>
</evidence>
<dbReference type="CDD" id="cd06261">
    <property type="entry name" value="TM_PBP2"/>
    <property type="match status" value="1"/>
</dbReference>
<keyword evidence="3" id="KW-1003">Cell membrane</keyword>
<dbReference type="RefSeq" id="WP_205633789.1">
    <property type="nucleotide sequence ID" value="NZ_CP012333.1"/>
</dbReference>
<comment type="subcellular location">
    <subcellularLocation>
        <location evidence="1 7">Cell membrane</location>
        <topology evidence="1 7">Multi-pass membrane protein</topology>
    </subcellularLocation>
</comment>
<keyword evidence="5 7" id="KW-1133">Transmembrane helix</keyword>
<dbReference type="Gene3D" id="1.10.3720.10">
    <property type="entry name" value="MetI-like"/>
    <property type="match status" value="1"/>
</dbReference>
<evidence type="ECO:0000256" key="3">
    <source>
        <dbReference type="ARBA" id="ARBA00022475"/>
    </source>
</evidence>
<feature type="transmembrane region" description="Helical" evidence="7">
    <location>
        <begin position="102"/>
        <end position="126"/>
    </location>
</feature>
<organism evidence="9 10">
    <name type="scientific">Labilithrix luteola</name>
    <dbReference type="NCBI Taxonomy" id="1391654"/>
    <lineage>
        <taxon>Bacteria</taxon>
        <taxon>Pseudomonadati</taxon>
        <taxon>Myxococcota</taxon>
        <taxon>Polyangia</taxon>
        <taxon>Polyangiales</taxon>
        <taxon>Labilitrichaceae</taxon>
        <taxon>Labilithrix</taxon>
    </lineage>
</organism>
<dbReference type="InterPro" id="IPR000515">
    <property type="entry name" value="MetI-like"/>
</dbReference>
<feature type="transmembrane region" description="Helical" evidence="7">
    <location>
        <begin position="71"/>
        <end position="90"/>
    </location>
</feature>
<dbReference type="PATRIC" id="fig|1391654.3.peg.5345"/>
<evidence type="ECO:0000256" key="5">
    <source>
        <dbReference type="ARBA" id="ARBA00022989"/>
    </source>
</evidence>
<evidence type="ECO:0000256" key="2">
    <source>
        <dbReference type="ARBA" id="ARBA00022448"/>
    </source>
</evidence>
<dbReference type="EMBL" id="CP012333">
    <property type="protein sequence ID" value="AKU98608.1"/>
    <property type="molecule type" value="Genomic_DNA"/>
</dbReference>
<dbReference type="SUPFAM" id="SSF161098">
    <property type="entry name" value="MetI-like"/>
    <property type="match status" value="1"/>
</dbReference>
<reference evidence="9 10" key="1">
    <citation type="submission" date="2015-08" db="EMBL/GenBank/DDBJ databases">
        <authorList>
            <person name="Babu N.S."/>
            <person name="Beckwith C.J."/>
            <person name="Beseler K.G."/>
            <person name="Brison A."/>
            <person name="Carone J.V."/>
            <person name="Caskin T.P."/>
            <person name="Diamond M."/>
            <person name="Durham M.E."/>
            <person name="Foxe J.M."/>
            <person name="Go M."/>
            <person name="Henderson B.A."/>
            <person name="Jones I.B."/>
            <person name="McGettigan J.A."/>
            <person name="Micheletti S.J."/>
            <person name="Nasrallah M.E."/>
            <person name="Ortiz D."/>
            <person name="Piller C.R."/>
            <person name="Privatt S.R."/>
            <person name="Schneider S.L."/>
            <person name="Sharp S."/>
            <person name="Smith T.C."/>
            <person name="Stanton J.D."/>
            <person name="Ullery H.E."/>
            <person name="Wilson R.J."/>
            <person name="Serrano M.G."/>
            <person name="Buck G."/>
            <person name="Lee V."/>
            <person name="Wang Y."/>
            <person name="Carvalho R."/>
            <person name="Voegtly L."/>
            <person name="Shi R."/>
            <person name="Duckworth R."/>
            <person name="Johnson A."/>
            <person name="Loviza R."/>
            <person name="Walstead R."/>
            <person name="Shah Z."/>
            <person name="Kiflezghi M."/>
            <person name="Wade K."/>
            <person name="Ball S.L."/>
            <person name="Bradley K.W."/>
            <person name="Asai D.J."/>
            <person name="Bowman C.A."/>
            <person name="Russell D.A."/>
            <person name="Pope W.H."/>
            <person name="Jacobs-Sera D."/>
            <person name="Hendrix R.W."/>
            <person name="Hatfull G.F."/>
        </authorList>
    </citation>
    <scope>NUCLEOTIDE SEQUENCE [LARGE SCALE GENOMIC DNA]</scope>
    <source>
        <strain evidence="9 10">DSM 27648</strain>
    </source>
</reference>
<dbReference type="InterPro" id="IPR050901">
    <property type="entry name" value="BP-dep_ABC_trans_perm"/>
</dbReference>
<evidence type="ECO:0000313" key="9">
    <source>
        <dbReference type="EMBL" id="AKU98608.1"/>
    </source>
</evidence>
<keyword evidence="4 7" id="KW-0812">Transmembrane</keyword>
<name>A0A0K1PYK0_9BACT</name>
<dbReference type="PROSITE" id="PS50928">
    <property type="entry name" value="ABC_TM1"/>
    <property type="match status" value="1"/>
</dbReference>
<dbReference type="Proteomes" id="UP000064967">
    <property type="component" value="Chromosome"/>
</dbReference>
<keyword evidence="6 7" id="KW-0472">Membrane</keyword>
<accession>A0A0K1PYK0</accession>
<feature type="transmembrane region" description="Helical" evidence="7">
    <location>
        <begin position="183"/>
        <end position="204"/>
    </location>
</feature>